<keyword evidence="2" id="KW-0805">Transcription regulation</keyword>
<evidence type="ECO:0000256" key="4">
    <source>
        <dbReference type="ARBA" id="ARBA00023163"/>
    </source>
</evidence>
<keyword evidence="7" id="KW-1185">Reference proteome</keyword>
<keyword evidence="4" id="KW-0804">Transcription</keyword>
<dbReference type="Gene3D" id="1.10.260.40">
    <property type="entry name" value="lambda repressor-like DNA-binding domains"/>
    <property type="match status" value="1"/>
</dbReference>
<dbReference type="AlphaFoldDB" id="A0A3M7TQH5"/>
<dbReference type="InterPro" id="IPR046335">
    <property type="entry name" value="LacI/GalR-like_sensor"/>
</dbReference>
<evidence type="ECO:0000256" key="2">
    <source>
        <dbReference type="ARBA" id="ARBA00023015"/>
    </source>
</evidence>
<evidence type="ECO:0000256" key="3">
    <source>
        <dbReference type="ARBA" id="ARBA00023125"/>
    </source>
</evidence>
<keyword evidence="1" id="KW-0678">Repressor</keyword>
<dbReference type="RefSeq" id="WP_122899394.1">
    <property type="nucleotide sequence ID" value="NZ_RHIB01000002.1"/>
</dbReference>
<dbReference type="SUPFAM" id="SSF47413">
    <property type="entry name" value="lambda repressor-like DNA-binding domains"/>
    <property type="match status" value="1"/>
</dbReference>
<sequence length="333" mass="37153">MVNASMKDVAIKANVSTATVSHVINETRYVAEETKKKVYAAMRELDYQPNSVARSLRSRKTNIIGLLVPLVASDTSNFFFMSIANGIEQVLKENGYNLILSNSGEDLEVEQNQIKVFNTQFIDGLIVAPVDSKEHDYRENLHGTYPTVFIDREPKDRVGDTVLIDSGAGTYDGIRLLIKKGHHRIGYITGPLGITTSDERLAAYRRAFTDNGLALDEALIKEGKATFETGEELTEELVKEGVTAIFVANNVMTMGAVRYLQDHKVRIPDDVAIIGFDDYDWLRITSPPLSVVKQPSYELGRAAVEFLIDRLNGNEEPYRLHRLPSELVIRGSC</sequence>
<comment type="caution">
    <text evidence="6">The sequence shown here is derived from an EMBL/GenBank/DDBJ whole genome shotgun (WGS) entry which is preliminary data.</text>
</comment>
<dbReference type="PANTHER" id="PTHR30146">
    <property type="entry name" value="LACI-RELATED TRANSCRIPTIONAL REPRESSOR"/>
    <property type="match status" value="1"/>
</dbReference>
<dbReference type="InterPro" id="IPR000843">
    <property type="entry name" value="HTH_LacI"/>
</dbReference>
<evidence type="ECO:0000259" key="5">
    <source>
        <dbReference type="PROSITE" id="PS50932"/>
    </source>
</evidence>
<dbReference type="OrthoDB" id="9796186at2"/>
<organism evidence="6 7">
    <name type="scientific">Alteribacter keqinensis</name>
    <dbReference type="NCBI Taxonomy" id="2483800"/>
    <lineage>
        <taxon>Bacteria</taxon>
        <taxon>Bacillati</taxon>
        <taxon>Bacillota</taxon>
        <taxon>Bacilli</taxon>
        <taxon>Bacillales</taxon>
        <taxon>Bacillaceae</taxon>
        <taxon>Alteribacter</taxon>
    </lineage>
</organism>
<evidence type="ECO:0000313" key="7">
    <source>
        <dbReference type="Proteomes" id="UP000278746"/>
    </source>
</evidence>
<dbReference type="PROSITE" id="PS50932">
    <property type="entry name" value="HTH_LACI_2"/>
    <property type="match status" value="1"/>
</dbReference>
<dbReference type="PANTHER" id="PTHR30146:SF148">
    <property type="entry name" value="HTH-TYPE TRANSCRIPTIONAL REPRESSOR PURR-RELATED"/>
    <property type="match status" value="1"/>
</dbReference>
<dbReference type="CDD" id="cd06267">
    <property type="entry name" value="PBP1_LacI_sugar_binding-like"/>
    <property type="match status" value="1"/>
</dbReference>
<dbReference type="InterPro" id="IPR010982">
    <property type="entry name" value="Lambda_DNA-bd_dom_sf"/>
</dbReference>
<dbReference type="GO" id="GO:0003700">
    <property type="term" value="F:DNA-binding transcription factor activity"/>
    <property type="evidence" value="ECO:0007669"/>
    <property type="project" value="TreeGrafter"/>
</dbReference>
<dbReference type="GO" id="GO:0000976">
    <property type="term" value="F:transcription cis-regulatory region binding"/>
    <property type="evidence" value="ECO:0007669"/>
    <property type="project" value="TreeGrafter"/>
</dbReference>
<dbReference type="EMBL" id="RHIB01000002">
    <property type="protein sequence ID" value="RNA67715.1"/>
    <property type="molecule type" value="Genomic_DNA"/>
</dbReference>
<feature type="domain" description="HTH lacI-type" evidence="5">
    <location>
        <begin position="4"/>
        <end position="58"/>
    </location>
</feature>
<keyword evidence="3" id="KW-0238">DNA-binding</keyword>
<dbReference type="SUPFAM" id="SSF53822">
    <property type="entry name" value="Periplasmic binding protein-like I"/>
    <property type="match status" value="1"/>
</dbReference>
<dbReference type="Proteomes" id="UP000278746">
    <property type="component" value="Unassembled WGS sequence"/>
</dbReference>
<dbReference type="CDD" id="cd01392">
    <property type="entry name" value="HTH_LacI"/>
    <property type="match status" value="1"/>
</dbReference>
<dbReference type="InterPro" id="IPR028082">
    <property type="entry name" value="Peripla_BP_I"/>
</dbReference>
<dbReference type="Gene3D" id="3.40.50.2300">
    <property type="match status" value="2"/>
</dbReference>
<name>A0A3M7TQH5_9BACI</name>
<evidence type="ECO:0000256" key="1">
    <source>
        <dbReference type="ARBA" id="ARBA00022491"/>
    </source>
</evidence>
<gene>
    <name evidence="6" type="ORF">EBO34_13440</name>
</gene>
<dbReference type="PROSITE" id="PS00356">
    <property type="entry name" value="HTH_LACI_1"/>
    <property type="match status" value="1"/>
</dbReference>
<proteinExistence type="predicted"/>
<evidence type="ECO:0000313" key="6">
    <source>
        <dbReference type="EMBL" id="RNA67715.1"/>
    </source>
</evidence>
<dbReference type="Pfam" id="PF00356">
    <property type="entry name" value="LacI"/>
    <property type="match status" value="1"/>
</dbReference>
<protein>
    <submittedName>
        <fullName evidence="6">LacI family transcriptional regulator</fullName>
    </submittedName>
</protein>
<dbReference type="Pfam" id="PF13377">
    <property type="entry name" value="Peripla_BP_3"/>
    <property type="match status" value="1"/>
</dbReference>
<dbReference type="SMART" id="SM00354">
    <property type="entry name" value="HTH_LACI"/>
    <property type="match status" value="1"/>
</dbReference>
<accession>A0A3M7TQH5</accession>
<reference evidence="6 7" key="1">
    <citation type="submission" date="2018-10" db="EMBL/GenBank/DDBJ databases">
        <title>Bacillus Keqinensis sp. nov., a moderately halophilic bacterium isolated from a saline-alkaline lake.</title>
        <authorList>
            <person name="Wang H."/>
        </authorList>
    </citation>
    <scope>NUCLEOTIDE SEQUENCE [LARGE SCALE GENOMIC DNA]</scope>
    <source>
        <strain evidence="6 7">KQ-3</strain>
    </source>
</reference>